<dbReference type="Proteomes" id="UP000053091">
    <property type="component" value="Unassembled WGS sequence"/>
</dbReference>
<feature type="compositionally biased region" description="Acidic residues" evidence="1">
    <location>
        <begin position="71"/>
        <end position="100"/>
    </location>
</feature>
<dbReference type="RefSeq" id="WP_062043899.1">
    <property type="nucleotide sequence ID" value="NZ_DF968183.1"/>
</dbReference>
<name>A0A0S7BU56_9BACT</name>
<protein>
    <submittedName>
        <fullName evidence="2">Uncharacterized protein</fullName>
    </submittedName>
</protein>
<feature type="region of interest" description="Disordered" evidence="1">
    <location>
        <begin position="68"/>
        <end position="100"/>
    </location>
</feature>
<evidence type="ECO:0000313" key="2">
    <source>
        <dbReference type="EMBL" id="GAP44501.1"/>
    </source>
</evidence>
<accession>A0A0S7BU56</accession>
<evidence type="ECO:0000313" key="3">
    <source>
        <dbReference type="Proteomes" id="UP000053091"/>
    </source>
</evidence>
<gene>
    <name evidence="2" type="ORF">TBC1_12309</name>
</gene>
<keyword evidence="3" id="KW-1185">Reference proteome</keyword>
<dbReference type="EMBL" id="DF968183">
    <property type="protein sequence ID" value="GAP44501.1"/>
    <property type="molecule type" value="Genomic_DNA"/>
</dbReference>
<dbReference type="AlphaFoldDB" id="A0A0S7BU56"/>
<organism evidence="2">
    <name type="scientific">Lentimicrobium saccharophilum</name>
    <dbReference type="NCBI Taxonomy" id="1678841"/>
    <lineage>
        <taxon>Bacteria</taxon>
        <taxon>Pseudomonadati</taxon>
        <taxon>Bacteroidota</taxon>
        <taxon>Bacteroidia</taxon>
        <taxon>Bacteroidales</taxon>
        <taxon>Lentimicrobiaceae</taxon>
        <taxon>Lentimicrobium</taxon>
    </lineage>
</organism>
<proteinExistence type="predicted"/>
<sequence>MEKKRLVVSYNNVSPEVLEAIRLKYPLGYSNHVIKVKTRGDDFFYAITVDTADASYLVKVPVKIDTKGNINDDDNLEDINNEKESEDNFPDNDPNSENDE</sequence>
<dbReference type="OrthoDB" id="1122172at2"/>
<reference evidence="2" key="1">
    <citation type="journal article" date="2015" name="Genome Announc.">
        <title>Draft Genome Sequence of Bacteroidales Strain TBC1, a Novel Isolate from a Methanogenic Wastewater Treatment System.</title>
        <authorList>
            <person name="Tourlousse D.M."/>
            <person name="Matsuura N."/>
            <person name="Sun L."/>
            <person name="Toyonaga M."/>
            <person name="Kuroda K."/>
            <person name="Ohashi A."/>
            <person name="Cruz R."/>
            <person name="Yamaguchi T."/>
            <person name="Sekiguchi Y."/>
        </authorList>
    </citation>
    <scope>NUCLEOTIDE SEQUENCE [LARGE SCALE GENOMIC DNA]</scope>
    <source>
        <strain evidence="2">TBC1</strain>
    </source>
</reference>
<evidence type="ECO:0000256" key="1">
    <source>
        <dbReference type="SAM" id="MobiDB-lite"/>
    </source>
</evidence>